<reference evidence="2 3" key="1">
    <citation type="submission" date="2022-05" db="EMBL/GenBank/DDBJ databases">
        <authorList>
            <consortium name="Genoscope - CEA"/>
            <person name="William W."/>
        </authorList>
    </citation>
    <scope>NUCLEOTIDE SEQUENCE [LARGE SCALE GENOMIC DNA]</scope>
</reference>
<dbReference type="Pfam" id="PF00621">
    <property type="entry name" value="RhoGEF"/>
    <property type="match status" value="1"/>
</dbReference>
<evidence type="ECO:0000259" key="1">
    <source>
        <dbReference type="PROSITE" id="PS50010"/>
    </source>
</evidence>
<sequence length="88" mass="10633">ATQCFEVYVKYCSNQIYQDRAFRNLRKSVRFSEAMKRLQSRREVQGLTLQSFLVLPMQRITRLPLLVNIVNDCNEGARKWNEWRKFVF</sequence>
<keyword evidence="3" id="KW-1185">Reference proteome</keyword>
<organism evidence="2 3">
    <name type="scientific">Porites lobata</name>
    <dbReference type="NCBI Taxonomy" id="104759"/>
    <lineage>
        <taxon>Eukaryota</taxon>
        <taxon>Metazoa</taxon>
        <taxon>Cnidaria</taxon>
        <taxon>Anthozoa</taxon>
        <taxon>Hexacorallia</taxon>
        <taxon>Scleractinia</taxon>
        <taxon>Fungiina</taxon>
        <taxon>Poritidae</taxon>
        <taxon>Porites</taxon>
    </lineage>
</organism>
<comment type="caution">
    <text evidence="2">The sequence shown here is derived from an EMBL/GenBank/DDBJ whole genome shotgun (WGS) entry which is preliminary data.</text>
</comment>
<name>A0ABN8RNU5_9CNID</name>
<dbReference type="InterPro" id="IPR047271">
    <property type="entry name" value="Ephexin-like"/>
</dbReference>
<dbReference type="InterPro" id="IPR035899">
    <property type="entry name" value="DBL_dom_sf"/>
</dbReference>
<accession>A0ABN8RNU5</accession>
<evidence type="ECO:0000313" key="3">
    <source>
        <dbReference type="Proteomes" id="UP001159405"/>
    </source>
</evidence>
<dbReference type="InterPro" id="IPR000219">
    <property type="entry name" value="DH_dom"/>
</dbReference>
<dbReference type="PROSITE" id="PS50010">
    <property type="entry name" value="DH_2"/>
    <property type="match status" value="1"/>
</dbReference>
<dbReference type="SUPFAM" id="SSF48065">
    <property type="entry name" value="DBL homology domain (DH-domain)"/>
    <property type="match status" value="1"/>
</dbReference>
<feature type="non-terminal residue" evidence="2">
    <location>
        <position position="88"/>
    </location>
</feature>
<gene>
    <name evidence="2" type="ORF">PLOB_00024441</name>
</gene>
<proteinExistence type="predicted"/>
<dbReference type="Gene3D" id="1.20.900.10">
    <property type="entry name" value="Dbl homology (DH) domain"/>
    <property type="match status" value="1"/>
</dbReference>
<evidence type="ECO:0000313" key="2">
    <source>
        <dbReference type="EMBL" id="CAH3181078.1"/>
    </source>
</evidence>
<protein>
    <recommendedName>
        <fullName evidence="1">DH domain-containing protein</fullName>
    </recommendedName>
</protein>
<feature type="non-terminal residue" evidence="2">
    <location>
        <position position="1"/>
    </location>
</feature>
<dbReference type="PANTHER" id="PTHR12845">
    <property type="entry name" value="GUANINE NUCLEOTIDE EXCHANGE FACTOR"/>
    <property type="match status" value="1"/>
</dbReference>
<feature type="domain" description="DH" evidence="1">
    <location>
        <begin position="1"/>
        <end position="68"/>
    </location>
</feature>
<dbReference type="EMBL" id="CALNXK010000290">
    <property type="protein sequence ID" value="CAH3181078.1"/>
    <property type="molecule type" value="Genomic_DNA"/>
</dbReference>
<dbReference type="PANTHER" id="PTHR12845:SF5">
    <property type="entry name" value="EPHEXIN, ISOFORM D"/>
    <property type="match status" value="1"/>
</dbReference>
<dbReference type="Proteomes" id="UP001159405">
    <property type="component" value="Unassembled WGS sequence"/>
</dbReference>